<dbReference type="AlphaFoldDB" id="A0A8T0AWF1"/>
<dbReference type="EMBL" id="JABFDY010000014">
    <property type="protein sequence ID" value="KAF7697859.1"/>
    <property type="molecule type" value="Genomic_DNA"/>
</dbReference>
<accession>A0A8T0AWF1</accession>
<protein>
    <submittedName>
        <fullName evidence="2">Uncharacterized protein</fullName>
    </submittedName>
</protein>
<dbReference type="Gene3D" id="2.30.29.30">
    <property type="entry name" value="Pleckstrin-homology domain (PH domain)/Phosphotyrosine-binding domain (PTB)"/>
    <property type="match status" value="1"/>
</dbReference>
<feature type="region of interest" description="Disordered" evidence="1">
    <location>
        <begin position="1"/>
        <end position="25"/>
    </location>
</feature>
<dbReference type="SUPFAM" id="SSF50729">
    <property type="entry name" value="PH domain-like"/>
    <property type="match status" value="1"/>
</dbReference>
<gene>
    <name evidence="2" type="ORF">HF521_004369</name>
</gene>
<reference evidence="2" key="1">
    <citation type="submission" date="2020-08" db="EMBL/GenBank/DDBJ databases">
        <title>Chromosome-level assembly of Southern catfish (Silurus meridionalis) provides insights into visual adaptation to the nocturnal and benthic lifestyles.</title>
        <authorList>
            <person name="Zhang Y."/>
            <person name="Wang D."/>
            <person name="Peng Z."/>
        </authorList>
    </citation>
    <scope>NUCLEOTIDE SEQUENCE</scope>
    <source>
        <strain evidence="2">SWU-2019-XX</strain>
        <tissue evidence="2">Muscle</tissue>
    </source>
</reference>
<comment type="caution">
    <text evidence="2">The sequence shown here is derived from an EMBL/GenBank/DDBJ whole genome shotgun (WGS) entry which is preliminary data.</text>
</comment>
<name>A0A8T0AWF1_SILME</name>
<dbReference type="InterPro" id="IPR011993">
    <property type="entry name" value="PH-like_dom_sf"/>
</dbReference>
<evidence type="ECO:0000313" key="2">
    <source>
        <dbReference type="EMBL" id="KAF7697859.1"/>
    </source>
</evidence>
<organism evidence="2 3">
    <name type="scientific">Silurus meridionalis</name>
    <name type="common">Southern catfish</name>
    <name type="synonym">Silurus soldatovi meridionalis</name>
    <dbReference type="NCBI Taxonomy" id="175797"/>
    <lineage>
        <taxon>Eukaryota</taxon>
        <taxon>Metazoa</taxon>
        <taxon>Chordata</taxon>
        <taxon>Craniata</taxon>
        <taxon>Vertebrata</taxon>
        <taxon>Euteleostomi</taxon>
        <taxon>Actinopterygii</taxon>
        <taxon>Neopterygii</taxon>
        <taxon>Teleostei</taxon>
        <taxon>Ostariophysi</taxon>
        <taxon>Siluriformes</taxon>
        <taxon>Siluridae</taxon>
        <taxon>Silurus</taxon>
    </lineage>
</organism>
<proteinExistence type="predicted"/>
<keyword evidence="3" id="KW-1185">Reference proteome</keyword>
<sequence length="111" mass="12843">MLRRKKGTGLQNEQPKACEPRSSDPLRRLGLLDDENVRMMLQGTRMVKVRSPRWQKHRGFRLLEDCVTVWCESSKTSHKAKRRQTFDVEPSPAAQSGLYLKRTSCRGRASE</sequence>
<evidence type="ECO:0000256" key="1">
    <source>
        <dbReference type="SAM" id="MobiDB-lite"/>
    </source>
</evidence>
<feature type="compositionally biased region" description="Basic and acidic residues" evidence="1">
    <location>
        <begin position="16"/>
        <end position="25"/>
    </location>
</feature>
<feature type="region of interest" description="Disordered" evidence="1">
    <location>
        <begin position="82"/>
        <end position="111"/>
    </location>
</feature>
<evidence type="ECO:0000313" key="3">
    <source>
        <dbReference type="Proteomes" id="UP000606274"/>
    </source>
</evidence>
<dbReference type="Proteomes" id="UP000606274">
    <property type="component" value="Unassembled WGS sequence"/>
</dbReference>